<evidence type="ECO:0000313" key="2">
    <source>
        <dbReference type="Proteomes" id="UP000805193"/>
    </source>
</evidence>
<comment type="caution">
    <text evidence="1">The sequence shown here is derived from an EMBL/GenBank/DDBJ whole genome shotgun (WGS) entry which is preliminary data.</text>
</comment>
<accession>A0AC60Q1E0</accession>
<organism evidence="1 2">
    <name type="scientific">Ixodes persulcatus</name>
    <name type="common">Taiga tick</name>
    <dbReference type="NCBI Taxonomy" id="34615"/>
    <lineage>
        <taxon>Eukaryota</taxon>
        <taxon>Metazoa</taxon>
        <taxon>Ecdysozoa</taxon>
        <taxon>Arthropoda</taxon>
        <taxon>Chelicerata</taxon>
        <taxon>Arachnida</taxon>
        <taxon>Acari</taxon>
        <taxon>Parasitiformes</taxon>
        <taxon>Ixodida</taxon>
        <taxon>Ixodoidea</taxon>
        <taxon>Ixodidae</taxon>
        <taxon>Ixodinae</taxon>
        <taxon>Ixodes</taxon>
    </lineage>
</organism>
<proteinExistence type="predicted"/>
<dbReference type="Proteomes" id="UP000805193">
    <property type="component" value="Unassembled WGS sequence"/>
</dbReference>
<gene>
    <name evidence="1" type="ORF">HPB47_026210</name>
</gene>
<protein>
    <submittedName>
        <fullName evidence="1">Uncharacterized protein</fullName>
    </submittedName>
</protein>
<keyword evidence="2" id="KW-1185">Reference proteome</keyword>
<evidence type="ECO:0000313" key="1">
    <source>
        <dbReference type="EMBL" id="KAG0426704.1"/>
    </source>
</evidence>
<reference evidence="1 2" key="1">
    <citation type="journal article" date="2020" name="Cell">
        <title>Large-Scale Comparative Analyses of Tick Genomes Elucidate Their Genetic Diversity and Vector Capacities.</title>
        <authorList>
            <consortium name="Tick Genome and Microbiome Consortium (TIGMIC)"/>
            <person name="Jia N."/>
            <person name="Wang J."/>
            <person name="Shi W."/>
            <person name="Du L."/>
            <person name="Sun Y."/>
            <person name="Zhan W."/>
            <person name="Jiang J.F."/>
            <person name="Wang Q."/>
            <person name="Zhang B."/>
            <person name="Ji P."/>
            <person name="Bell-Sakyi L."/>
            <person name="Cui X.M."/>
            <person name="Yuan T.T."/>
            <person name="Jiang B.G."/>
            <person name="Yang W.F."/>
            <person name="Lam T.T."/>
            <person name="Chang Q.C."/>
            <person name="Ding S.J."/>
            <person name="Wang X.J."/>
            <person name="Zhu J.G."/>
            <person name="Ruan X.D."/>
            <person name="Zhao L."/>
            <person name="Wei J.T."/>
            <person name="Ye R.Z."/>
            <person name="Que T.C."/>
            <person name="Du C.H."/>
            <person name="Zhou Y.H."/>
            <person name="Cheng J.X."/>
            <person name="Dai P.F."/>
            <person name="Guo W.B."/>
            <person name="Han X.H."/>
            <person name="Huang E.J."/>
            <person name="Li L.F."/>
            <person name="Wei W."/>
            <person name="Gao Y.C."/>
            <person name="Liu J.Z."/>
            <person name="Shao H.Z."/>
            <person name="Wang X."/>
            <person name="Wang C.C."/>
            <person name="Yang T.C."/>
            <person name="Huo Q.B."/>
            <person name="Li W."/>
            <person name="Chen H.Y."/>
            <person name="Chen S.E."/>
            <person name="Zhou L.G."/>
            <person name="Ni X.B."/>
            <person name="Tian J.H."/>
            <person name="Sheng Y."/>
            <person name="Liu T."/>
            <person name="Pan Y.S."/>
            <person name="Xia L.Y."/>
            <person name="Li J."/>
            <person name="Zhao F."/>
            <person name="Cao W.C."/>
        </authorList>
    </citation>
    <scope>NUCLEOTIDE SEQUENCE [LARGE SCALE GENOMIC DNA]</scope>
    <source>
        <strain evidence="1">Iper-2018</strain>
    </source>
</reference>
<dbReference type="EMBL" id="JABSTQ010009693">
    <property type="protein sequence ID" value="KAG0426704.1"/>
    <property type="molecule type" value="Genomic_DNA"/>
</dbReference>
<sequence>MKWTVQQKWVNVFILVIGSVLDSNMSIQVILDHHACASHVVDYINKADRGMSDLQTSVVEILQEKSDMECWQILNVLGVKTLKLIEMLKLIKMPSQEAAWFLLKQDLSMKSRDIVYIRRLSEERTHGRKTKEQMCEENLDDSSTQVWELNILHRWEVDILDNKNYNTFYEQHLETIVDDVKKHTFGTDFEMIINMARFTIAAEEEPADRRKNDGPSMVPAFP</sequence>
<name>A0AC60Q1E0_IXOPE</name>